<evidence type="ECO:0000313" key="3">
    <source>
        <dbReference type="Proteomes" id="UP001642409"/>
    </source>
</evidence>
<keyword evidence="1" id="KW-0472">Membrane</keyword>
<evidence type="ECO:0000313" key="2">
    <source>
        <dbReference type="EMBL" id="CAL5987721.1"/>
    </source>
</evidence>
<keyword evidence="1" id="KW-1133">Transmembrane helix</keyword>
<dbReference type="Proteomes" id="UP001642409">
    <property type="component" value="Unassembled WGS sequence"/>
</dbReference>
<feature type="transmembrane region" description="Helical" evidence="1">
    <location>
        <begin position="29"/>
        <end position="52"/>
    </location>
</feature>
<comment type="caution">
    <text evidence="2">The sequence shown here is derived from an EMBL/GenBank/DDBJ whole genome shotgun (WGS) entry which is preliminary data.</text>
</comment>
<evidence type="ECO:0000256" key="1">
    <source>
        <dbReference type="SAM" id="Phobius"/>
    </source>
</evidence>
<proteinExistence type="predicted"/>
<reference evidence="2 3" key="1">
    <citation type="submission" date="2024-07" db="EMBL/GenBank/DDBJ databases">
        <authorList>
            <person name="Akdeniz Z."/>
        </authorList>
    </citation>
    <scope>NUCLEOTIDE SEQUENCE [LARGE SCALE GENOMIC DNA]</scope>
</reference>
<gene>
    <name evidence="2" type="ORF">HINF_LOCUS10034</name>
</gene>
<name>A0ABP1HEP5_9EUKA</name>
<dbReference type="EMBL" id="CAXDID020000021">
    <property type="protein sequence ID" value="CAL5987721.1"/>
    <property type="molecule type" value="Genomic_DNA"/>
</dbReference>
<protein>
    <submittedName>
        <fullName evidence="2">Hypothetical_protein</fullName>
    </submittedName>
</protein>
<keyword evidence="3" id="KW-1185">Reference proteome</keyword>
<organism evidence="2 3">
    <name type="scientific">Hexamita inflata</name>
    <dbReference type="NCBI Taxonomy" id="28002"/>
    <lineage>
        <taxon>Eukaryota</taxon>
        <taxon>Metamonada</taxon>
        <taxon>Diplomonadida</taxon>
        <taxon>Hexamitidae</taxon>
        <taxon>Hexamitinae</taxon>
        <taxon>Hexamita</taxon>
    </lineage>
</organism>
<keyword evidence="1" id="KW-0812">Transmembrane</keyword>
<sequence>MFAHKQPIVVFLQSHLTFQDQQNILLPNVFFLLITTLYCEVSVFTIFFFYLITAHNAFAKTGERAEQYKKDVALLQSALNPTALYPRQKQKYLSDNYYIQPVQFL</sequence>
<accession>A0ABP1HEP5</accession>